<dbReference type="GO" id="GO:0008194">
    <property type="term" value="F:UDP-glycosyltransferase activity"/>
    <property type="evidence" value="ECO:0007669"/>
    <property type="project" value="InterPro"/>
</dbReference>
<dbReference type="InterPro" id="IPR014756">
    <property type="entry name" value="Ig_E-set"/>
</dbReference>
<dbReference type="SMART" id="SM00737">
    <property type="entry name" value="ML"/>
    <property type="match status" value="1"/>
</dbReference>
<dbReference type="SUPFAM" id="SSF81296">
    <property type="entry name" value="E set domains"/>
    <property type="match status" value="1"/>
</dbReference>
<dbReference type="EMBL" id="CAJPIZ010000319">
    <property type="protein sequence ID" value="CAG2101135.1"/>
    <property type="molecule type" value="Genomic_DNA"/>
</dbReference>
<accession>A0A7R9KEJ3</accession>
<keyword evidence="1" id="KW-0808">Transferase</keyword>
<dbReference type="PANTHER" id="PTHR48050">
    <property type="entry name" value="STEROL 3-BETA-GLUCOSYLTRANSFERASE"/>
    <property type="match status" value="1"/>
</dbReference>
<organism evidence="3">
    <name type="scientific">Medioppia subpectinata</name>
    <dbReference type="NCBI Taxonomy" id="1979941"/>
    <lineage>
        <taxon>Eukaryota</taxon>
        <taxon>Metazoa</taxon>
        <taxon>Ecdysozoa</taxon>
        <taxon>Arthropoda</taxon>
        <taxon>Chelicerata</taxon>
        <taxon>Arachnida</taxon>
        <taxon>Acari</taxon>
        <taxon>Acariformes</taxon>
        <taxon>Sarcoptiformes</taxon>
        <taxon>Oribatida</taxon>
        <taxon>Brachypylina</taxon>
        <taxon>Oppioidea</taxon>
        <taxon>Oppiidae</taxon>
        <taxon>Medioppia</taxon>
    </lineage>
</organism>
<dbReference type="SUPFAM" id="SSF53756">
    <property type="entry name" value="UDP-Glycosyltransferase/glycogen phosphorylase"/>
    <property type="match status" value="1"/>
</dbReference>
<dbReference type="InterPro" id="IPR003172">
    <property type="entry name" value="ML_dom"/>
</dbReference>
<reference evidence="3" key="1">
    <citation type="submission" date="2020-11" db="EMBL/GenBank/DDBJ databases">
        <authorList>
            <person name="Tran Van P."/>
        </authorList>
    </citation>
    <scope>NUCLEOTIDE SEQUENCE</scope>
</reference>
<name>A0A7R9KEJ3_9ACAR</name>
<evidence type="ECO:0000313" key="3">
    <source>
        <dbReference type="EMBL" id="CAD7620705.1"/>
    </source>
</evidence>
<keyword evidence="4" id="KW-1185">Reference proteome</keyword>
<evidence type="ECO:0000313" key="4">
    <source>
        <dbReference type="Proteomes" id="UP000759131"/>
    </source>
</evidence>
<dbReference type="InterPro" id="IPR002213">
    <property type="entry name" value="UDP_glucos_trans"/>
</dbReference>
<gene>
    <name evidence="3" type="ORF">OSB1V03_LOCUS1186</name>
</gene>
<dbReference type="AlphaFoldDB" id="A0A7R9KEJ3"/>
<feature type="domain" description="MD-2-related lipid-recognition" evidence="2">
    <location>
        <begin position="36"/>
        <end position="171"/>
    </location>
</feature>
<dbReference type="CDD" id="cd03784">
    <property type="entry name" value="GT1_Gtf-like"/>
    <property type="match status" value="1"/>
</dbReference>
<proteinExistence type="predicted"/>
<protein>
    <recommendedName>
        <fullName evidence="2">MD-2-related lipid-recognition domain-containing protein</fullName>
    </recommendedName>
</protein>
<dbReference type="Pfam" id="PF00201">
    <property type="entry name" value="UDPGT"/>
    <property type="match status" value="1"/>
</dbReference>
<sequence length="713" mass="80939">MNEGIRFAVSAMVNTREMSAFMSDADYAVVNERLISIMCKGWKGLGRTYGDVLSLSISGCEPSKPCTLQRGHEVVIDIDYRLTQTVWAPKWTLFAKYSGGIYDLANIAGFDTDACHDTPCPIVSGVTQHLRFAFKLPEDFLPEANTFDLRTHLQDERRVTNLSKFCTNVSAIPAMLAIIWRNFPDVKARLTIARIRFQRSSPRMKNNIFRSGDWPKFMAYLLGNMPSNSTRFGPRTPCRRQYVNRYSGEKDGRLVYIEYKLRMYQWQCKSLGGSTLTVLFANFDAVGHVNPAVALAETLLTAGHRVVFLLTDRWRGLLDLMHPNLRVIFYDRQNKSIESGLEPANFHGELKLHCGQFSERGPLDKMLAYCTHVAPKLRALALKMDALIEQTIRDVEPDVIVIDYHLALPSIERSGVPWVYVNVCNPLNCLPDARTPPHASGYSALGDQREWKAYREAYIAAISNVWQEFNAYYVSKGCKPLPIGSFCNHSPYLNVYQFPIELDYQDMRPNPPKHYRFDHFMSSGDGKTVFEIPKPLADRPGKLLYFTLGSMGATDVHNMKRLVSILSKSKHRFIVSKGPKHDTYELPDNMFGQKYLPQQQIVPLVDMIITHGGNNTVCEGFAAGKPMIVLPLNLDQYNNAQRVDELGFGVRLDAYKCTSGQLLGAIDRLLNNKQLHERLAIIANRIKRDNSIAKFPQLVEILYFTSSNLLHHY</sequence>
<dbReference type="OrthoDB" id="5835829at2759"/>
<dbReference type="PANTHER" id="PTHR48050:SF13">
    <property type="entry name" value="STEROL 3-BETA-GLUCOSYLTRANSFERASE UGT80A2"/>
    <property type="match status" value="1"/>
</dbReference>
<dbReference type="Gene3D" id="3.40.50.2000">
    <property type="entry name" value="Glycogen Phosphorylase B"/>
    <property type="match status" value="2"/>
</dbReference>
<evidence type="ECO:0000256" key="1">
    <source>
        <dbReference type="ARBA" id="ARBA00022679"/>
    </source>
</evidence>
<dbReference type="InterPro" id="IPR050426">
    <property type="entry name" value="Glycosyltransferase_28"/>
</dbReference>
<evidence type="ECO:0000259" key="2">
    <source>
        <dbReference type="SMART" id="SM00737"/>
    </source>
</evidence>
<dbReference type="EMBL" id="OC854894">
    <property type="protein sequence ID" value="CAD7620705.1"/>
    <property type="molecule type" value="Genomic_DNA"/>
</dbReference>
<dbReference type="Proteomes" id="UP000759131">
    <property type="component" value="Unassembled WGS sequence"/>
</dbReference>
<dbReference type="Gene3D" id="2.60.40.770">
    <property type="match status" value="1"/>
</dbReference>